<dbReference type="Pfam" id="PF07866">
    <property type="entry name" value="DUF1653"/>
    <property type="match status" value="1"/>
</dbReference>
<gene>
    <name evidence="2" type="ORF">FOT62_24445</name>
</gene>
<dbReference type="InterPro" id="IPR037135">
    <property type="entry name" value="DUF1653-like_dom_sf"/>
</dbReference>
<dbReference type="RefSeq" id="WP_075202188.1">
    <property type="nucleotide sequence ID" value="NZ_JVEJ01000441.1"/>
</dbReference>
<dbReference type="Proteomes" id="UP000321126">
    <property type="component" value="Unassembled WGS sequence"/>
</dbReference>
<evidence type="ECO:0000313" key="3">
    <source>
        <dbReference type="Proteomes" id="UP000321126"/>
    </source>
</evidence>
<protein>
    <submittedName>
        <fullName evidence="2">DUF1653 domain-containing protein</fullName>
    </submittedName>
</protein>
<feature type="domain" description="DUF1653" evidence="1">
    <location>
        <begin position="5"/>
        <end position="73"/>
    </location>
</feature>
<dbReference type="Gene3D" id="2.30.30.320">
    <property type="entry name" value="DUF1653-like domain"/>
    <property type="match status" value="1"/>
</dbReference>
<evidence type="ECO:0000313" key="2">
    <source>
        <dbReference type="EMBL" id="TXE24859.1"/>
    </source>
</evidence>
<dbReference type="AlphaFoldDB" id="A0A5C7BKW4"/>
<sequence length="83" mass="9873">MNRPGRYQHYKGKTYVVIGVALHTETKEYFVVYYAEHGLLYSKDECSEKYFVRPLDMFNEEVLHNGIYTPRFRFIEDGDGPNE</sequence>
<evidence type="ECO:0000259" key="1">
    <source>
        <dbReference type="Pfam" id="PF07866"/>
    </source>
</evidence>
<comment type="caution">
    <text evidence="2">The sequence shown here is derived from an EMBL/GenBank/DDBJ whole genome shotgun (WGS) entry which is preliminary data.</text>
</comment>
<accession>A0A5C7BKW4</accession>
<organism evidence="2 3">
    <name type="scientific">Serratia marcescens</name>
    <dbReference type="NCBI Taxonomy" id="615"/>
    <lineage>
        <taxon>Bacteria</taxon>
        <taxon>Pseudomonadati</taxon>
        <taxon>Pseudomonadota</taxon>
        <taxon>Gammaproteobacteria</taxon>
        <taxon>Enterobacterales</taxon>
        <taxon>Yersiniaceae</taxon>
        <taxon>Serratia</taxon>
    </lineage>
</organism>
<dbReference type="EMBL" id="VOUQ01000028">
    <property type="protein sequence ID" value="TXE24859.1"/>
    <property type="molecule type" value="Genomic_DNA"/>
</dbReference>
<name>A0A5C7BKW4_SERMA</name>
<dbReference type="InterPro" id="IPR023387">
    <property type="entry name" value="DUF1653-like_dom"/>
</dbReference>
<reference evidence="2 3" key="1">
    <citation type="submission" date="2019-07" db="EMBL/GenBank/DDBJ databases">
        <title>Serratia strains were isolated from fresh produce.</title>
        <authorList>
            <person name="Cho G.-S."/>
            <person name="Stein M."/>
            <person name="Lee W."/>
            <person name="Suh S.H."/>
            <person name="Franz C.M.A.P."/>
        </authorList>
    </citation>
    <scope>NUCLEOTIDE SEQUENCE [LARGE SCALE GENOMIC DNA]</scope>
    <source>
        <strain evidence="2 3">S16</strain>
    </source>
</reference>
<proteinExistence type="predicted"/>